<name>A0ABQ9G9H2_9NEOP</name>
<keyword evidence="3" id="KW-1185">Reference proteome</keyword>
<accession>A0ABQ9G9H2</accession>
<organism evidence="2 3">
    <name type="scientific">Dryococelus australis</name>
    <dbReference type="NCBI Taxonomy" id="614101"/>
    <lineage>
        <taxon>Eukaryota</taxon>
        <taxon>Metazoa</taxon>
        <taxon>Ecdysozoa</taxon>
        <taxon>Arthropoda</taxon>
        <taxon>Hexapoda</taxon>
        <taxon>Insecta</taxon>
        <taxon>Pterygota</taxon>
        <taxon>Neoptera</taxon>
        <taxon>Polyneoptera</taxon>
        <taxon>Phasmatodea</taxon>
        <taxon>Verophasmatodea</taxon>
        <taxon>Anareolatae</taxon>
        <taxon>Phasmatidae</taxon>
        <taxon>Eurycanthinae</taxon>
        <taxon>Dryococelus</taxon>
    </lineage>
</organism>
<gene>
    <name evidence="2" type="ORF">PR048_030449</name>
</gene>
<sequence>MCRRTIMRACDSSARVSSTSGRKSALPRQARQSIRAYCEPPFQGRGGLMARLLASHIGSLILHLGIVPEDASGFSRGTPVFPHLFIAASLRTHLASASSAFQIPKNRPNLALHSLVYLSYTYHNFVATCRYFECLVPRTSADDGNNPARPRREKAEVRQRRRTRVASPPPPPPCISWRVASRARRRRATAAPSSSGRMGQAWRSVSPPWRGRPPAMHLHFERNTNSKCDCAVLSLTWMGKVPDELPEPMRVTEVSGGTRDPRENPPTSGIVRHDSHVRKSGSDPASWELNPSNNSTTRRWYILTSNNCGAGVSERIETVCNLAEDPCYAGDSGTFCELLTWRALLTDIDHSRDRGGVVVIPLASYQGELGSTPVDVALGFSHVGIVPNDAAVGGFSRGSLVCPALALRSCSILTLLLPHRLSRPRWAAVAQWPDYSSSTKGNQVRFPALRDHPNSRMWGTWLMLPLKAGCLEGIPANQKEPLILTLPVQHSTIVDTGTENVNSWVFGAYLALNGKSLVCAHWESVPGLHVICYETAELQIYKHLRQANKVARRNLSANSIYNEMNCIHKILMTMACKRNCRYVISWFMTSVEVTLLELPELIRLRGVSPVSQVHTRGLSTCTDWYNFAARLASDFAMSVTLRLDLEALERRPVLDYFIGYNFEKKHRLLFRFEVLEDLRTPTPPWFHRKRGMSNWNVREPYFLRSYLRGRRERCVCEMGESDSDTVSLEVTPTLSTSSSFVGETVHVDENICLAVEKDFEAKRQDLQSKLGELNERLQTFPSVSPRTPMSDQSYETQQIPASDNFPSRMQEQYTFNIPSLLNTTVAILHHPAKQLSERTEEYTTCADFQKRSFYREQLRQTGWRILPKKSTDRGAWKMGNAISRLSRNARKTIPFQSLIYWNGSRLRRSIATNARLSVAWSPGEYRFVYRRREAIGFPLLTPRPLNACLAVTSIRSSTLQHDADELHATRQQIA</sequence>
<feature type="region of interest" description="Disordered" evidence="1">
    <location>
        <begin position="142"/>
        <end position="209"/>
    </location>
</feature>
<feature type="region of interest" description="Disordered" evidence="1">
    <location>
        <begin position="252"/>
        <end position="290"/>
    </location>
</feature>
<evidence type="ECO:0000256" key="1">
    <source>
        <dbReference type="SAM" id="MobiDB-lite"/>
    </source>
</evidence>
<reference evidence="2 3" key="1">
    <citation type="submission" date="2023-02" db="EMBL/GenBank/DDBJ databases">
        <title>LHISI_Scaffold_Assembly.</title>
        <authorList>
            <person name="Stuart O.P."/>
            <person name="Cleave R."/>
            <person name="Magrath M.J.L."/>
            <person name="Mikheyev A.S."/>
        </authorList>
    </citation>
    <scope>NUCLEOTIDE SEQUENCE [LARGE SCALE GENOMIC DNA]</scope>
    <source>
        <strain evidence="2">Daus_M_001</strain>
        <tissue evidence="2">Leg muscle</tissue>
    </source>
</reference>
<evidence type="ECO:0000313" key="3">
    <source>
        <dbReference type="Proteomes" id="UP001159363"/>
    </source>
</evidence>
<comment type="caution">
    <text evidence="2">The sequence shown here is derived from an EMBL/GenBank/DDBJ whole genome shotgun (WGS) entry which is preliminary data.</text>
</comment>
<protein>
    <submittedName>
        <fullName evidence="2">Uncharacterized protein</fullName>
    </submittedName>
</protein>
<dbReference type="EMBL" id="JARBHB010000014">
    <property type="protein sequence ID" value="KAJ8868908.1"/>
    <property type="molecule type" value="Genomic_DNA"/>
</dbReference>
<evidence type="ECO:0000313" key="2">
    <source>
        <dbReference type="EMBL" id="KAJ8868908.1"/>
    </source>
</evidence>
<proteinExistence type="predicted"/>
<dbReference type="Proteomes" id="UP001159363">
    <property type="component" value="Chromosome 13"/>
</dbReference>